<reference evidence="3 4" key="1">
    <citation type="journal article" date="2019" name="Emerg. Microbes Infect.">
        <title>Comprehensive subspecies identification of 175 nontuberculous mycobacteria species based on 7547 genomic profiles.</title>
        <authorList>
            <person name="Matsumoto Y."/>
            <person name="Kinjo T."/>
            <person name="Motooka D."/>
            <person name="Nabeya D."/>
            <person name="Jung N."/>
            <person name="Uechi K."/>
            <person name="Horii T."/>
            <person name="Iida T."/>
            <person name="Fujita J."/>
            <person name="Nakamura S."/>
        </authorList>
    </citation>
    <scope>NUCLEOTIDE SEQUENCE [LARGE SCALE GENOMIC DNA]</scope>
    <source>
        <strain evidence="3 4">JCM 17423</strain>
    </source>
</reference>
<dbReference type="AlphaFoldDB" id="A0AAD1MRZ6"/>
<dbReference type="EMBL" id="AP022586">
    <property type="protein sequence ID" value="BBY15345.1"/>
    <property type="molecule type" value="Genomic_DNA"/>
</dbReference>
<dbReference type="InterPro" id="IPR002645">
    <property type="entry name" value="STAS_dom"/>
</dbReference>
<feature type="domain" description="STAS" evidence="2">
    <location>
        <begin position="3"/>
        <end position="101"/>
    </location>
</feature>
<dbReference type="Gene3D" id="3.30.750.24">
    <property type="entry name" value="STAS domain"/>
    <property type="match status" value="1"/>
</dbReference>
<dbReference type="Proteomes" id="UP000466607">
    <property type="component" value="Chromosome"/>
</dbReference>
<dbReference type="InterPro" id="IPR058548">
    <property type="entry name" value="MlaB-like_STAS"/>
</dbReference>
<dbReference type="SUPFAM" id="SSF52091">
    <property type="entry name" value="SpoIIaa-like"/>
    <property type="match status" value="1"/>
</dbReference>
<organism evidence="3 4">
    <name type="scientific">Mycolicibacterium litorale</name>
    <dbReference type="NCBI Taxonomy" id="758802"/>
    <lineage>
        <taxon>Bacteria</taxon>
        <taxon>Bacillati</taxon>
        <taxon>Actinomycetota</taxon>
        <taxon>Actinomycetes</taxon>
        <taxon>Mycobacteriales</taxon>
        <taxon>Mycobacteriaceae</taxon>
        <taxon>Mycolicibacterium</taxon>
    </lineage>
</organism>
<keyword evidence="4" id="KW-1185">Reference proteome</keyword>
<accession>A0AAD1MRZ6</accession>
<dbReference type="InterPro" id="IPR036513">
    <property type="entry name" value="STAS_dom_sf"/>
</dbReference>
<proteinExistence type="predicted"/>
<dbReference type="Pfam" id="PF13466">
    <property type="entry name" value="STAS_2"/>
    <property type="match status" value="1"/>
</dbReference>
<gene>
    <name evidence="3" type="ORF">MLIT_09370</name>
</gene>
<dbReference type="RefSeq" id="WP_134060655.1">
    <property type="nucleotide sequence ID" value="NZ_AP022586.1"/>
</dbReference>
<sequence length="126" mass="13923">MNLTFSVDTARRSATVTIDGELDSETTDAFVDTATRLLDTHRDLRELRLDCADLAFCDSVGLSGLLLIERRTSGAGIDLHLDNRPTYFERILDITGILEYLTRRSATAADAPSDEAKETRDETDIG</sequence>
<dbReference type="PROSITE" id="PS50801">
    <property type="entry name" value="STAS"/>
    <property type="match status" value="1"/>
</dbReference>
<protein>
    <submittedName>
        <fullName evidence="3">Anti-sigma factor antagonist</fullName>
    </submittedName>
</protein>
<name>A0AAD1MRZ6_9MYCO</name>
<evidence type="ECO:0000313" key="4">
    <source>
        <dbReference type="Proteomes" id="UP000466607"/>
    </source>
</evidence>
<dbReference type="CDD" id="cd07043">
    <property type="entry name" value="STAS_anti-anti-sigma_factors"/>
    <property type="match status" value="1"/>
</dbReference>
<feature type="compositionally biased region" description="Basic and acidic residues" evidence="1">
    <location>
        <begin position="114"/>
        <end position="126"/>
    </location>
</feature>
<evidence type="ECO:0000259" key="2">
    <source>
        <dbReference type="PROSITE" id="PS50801"/>
    </source>
</evidence>
<feature type="region of interest" description="Disordered" evidence="1">
    <location>
        <begin position="106"/>
        <end position="126"/>
    </location>
</feature>
<evidence type="ECO:0000256" key="1">
    <source>
        <dbReference type="SAM" id="MobiDB-lite"/>
    </source>
</evidence>
<evidence type="ECO:0000313" key="3">
    <source>
        <dbReference type="EMBL" id="BBY15345.1"/>
    </source>
</evidence>